<proteinExistence type="predicted"/>
<dbReference type="GO" id="GO:0008233">
    <property type="term" value="F:peptidase activity"/>
    <property type="evidence" value="ECO:0007669"/>
    <property type="project" value="UniProtKB-KW"/>
</dbReference>
<dbReference type="SUPFAM" id="SSF117892">
    <property type="entry name" value="Band 7/SPFH domain"/>
    <property type="match status" value="1"/>
</dbReference>
<gene>
    <name evidence="4" type="ORF">SAMN05216529_1294</name>
</gene>
<feature type="domain" description="DZANK-type" evidence="1">
    <location>
        <begin position="330"/>
        <end position="373"/>
    </location>
</feature>
<dbReference type="Pfam" id="PF12773">
    <property type="entry name" value="DZR"/>
    <property type="match status" value="1"/>
</dbReference>
<dbReference type="Pfam" id="PF13421">
    <property type="entry name" value="Band_7_1"/>
    <property type="match status" value="1"/>
</dbReference>
<name>A0A315ZLI8_9FIRM</name>
<dbReference type="CDD" id="cd03408">
    <property type="entry name" value="SPFH_like_u1"/>
    <property type="match status" value="1"/>
</dbReference>
<feature type="domain" description="SPFH" evidence="3">
    <location>
        <begin position="18"/>
        <end position="225"/>
    </location>
</feature>
<dbReference type="GO" id="GO:0006508">
    <property type="term" value="P:proteolysis"/>
    <property type="evidence" value="ECO:0007669"/>
    <property type="project" value="UniProtKB-KW"/>
</dbReference>
<dbReference type="EMBL" id="UHJJ01000029">
    <property type="protein sequence ID" value="SUQ16390.1"/>
    <property type="molecule type" value="Genomic_DNA"/>
</dbReference>
<dbReference type="Proteomes" id="UP000254051">
    <property type="component" value="Unassembled WGS sequence"/>
</dbReference>
<evidence type="ECO:0000313" key="5">
    <source>
        <dbReference type="Proteomes" id="UP000254051"/>
    </source>
</evidence>
<keyword evidence="4" id="KW-0645">Protease</keyword>
<organism evidence="4 5">
    <name type="scientific">Faecalicatena contorta</name>
    <dbReference type="NCBI Taxonomy" id="39482"/>
    <lineage>
        <taxon>Bacteria</taxon>
        <taxon>Bacillati</taxon>
        <taxon>Bacillota</taxon>
        <taxon>Clostridia</taxon>
        <taxon>Lachnospirales</taxon>
        <taxon>Lachnospiraceae</taxon>
        <taxon>Faecalicatena</taxon>
    </lineage>
</organism>
<reference evidence="5" key="1">
    <citation type="submission" date="2017-07" db="EMBL/GenBank/DDBJ databases">
        <authorList>
            <person name="Varghese N."/>
            <person name="Submissions S."/>
        </authorList>
    </citation>
    <scope>NUCLEOTIDE SEQUENCE [LARGE SCALE GENOMIC DNA]</scope>
    <source>
        <strain evidence="5">NLAE-zl-C134</strain>
    </source>
</reference>
<dbReference type="RefSeq" id="WP_109714778.1">
    <property type="nucleotide sequence ID" value="NZ_QGDS01000029.1"/>
</dbReference>
<dbReference type="Pfam" id="PF13240">
    <property type="entry name" value="Zn_Ribbon_1"/>
    <property type="match status" value="1"/>
</dbReference>
<evidence type="ECO:0000259" key="3">
    <source>
        <dbReference type="Pfam" id="PF13421"/>
    </source>
</evidence>
<dbReference type="PANTHER" id="PTHR37826">
    <property type="entry name" value="FLOTILLIN BAND_7_5 DOMAIN PROTEIN"/>
    <property type="match status" value="1"/>
</dbReference>
<keyword evidence="5" id="KW-1185">Reference proteome</keyword>
<dbReference type="InterPro" id="IPR036013">
    <property type="entry name" value="Band_7/SPFH_dom_sf"/>
</dbReference>
<dbReference type="InterPro" id="IPR026870">
    <property type="entry name" value="Zinc_ribbon_dom"/>
</dbReference>
<dbReference type="AlphaFoldDB" id="A0A315ZLI8"/>
<keyword evidence="4" id="KW-0378">Hydrolase</keyword>
<dbReference type="PANTHER" id="PTHR37826:SF2">
    <property type="entry name" value="ZINC-RIBBON DOMAIN-CONTAINING PROTEIN"/>
    <property type="match status" value="1"/>
</dbReference>
<accession>A0A315ZLI8</accession>
<sequence length="407" mass="44395">MAVIEVVKYDGSPDVFAWKFPNSELGTWTQLIVNESQEAILYKGGQALDWFGPGRHTLDTANIPILNNIINLPFGGRSPFTAEIWYINKGNSLDVKWGTPTPIQLQDPKYNIFVPLRAFGQFGIKISDSKLFLQKLVGTMSTFTSADLIKYFRGVYLTKVKDHISGYLIKRKISALEINAYINEISEALKESILPSFSDFGIELVNFYVNDISIPEDDTAVIKLKEALAKKAEMDIIGYSYTQERSFDTLEGAATNEGSGSASIMGAGLGLGMGFGLGGNFGGAFGEMGKNINTNQSEECPHCHKQIGSEYNFCPFCGRDTRVTQNQIICPKCGAGNSSGLKFCGQCGNSLIKTCPKCGEAVDDTKKFCPNCGNSLMKKCSSCGSELEDNLKFCPECGKKVGDDNNS</sequence>
<dbReference type="InterPro" id="IPR033880">
    <property type="entry name" value="SPFH_YdjI"/>
</dbReference>
<evidence type="ECO:0000259" key="2">
    <source>
        <dbReference type="Pfam" id="PF13240"/>
    </source>
</evidence>
<feature type="domain" description="Zinc-ribbon" evidence="2">
    <location>
        <begin position="379"/>
        <end position="401"/>
    </location>
</feature>
<dbReference type="InterPro" id="IPR025874">
    <property type="entry name" value="DZR"/>
</dbReference>
<evidence type="ECO:0000313" key="4">
    <source>
        <dbReference type="EMBL" id="SUQ16390.1"/>
    </source>
</evidence>
<dbReference type="OrthoDB" id="9788304at2"/>
<evidence type="ECO:0000259" key="1">
    <source>
        <dbReference type="Pfam" id="PF12773"/>
    </source>
</evidence>
<protein>
    <submittedName>
        <fullName evidence="4">Membrane protease subunit, stomatin/prohibitin family, contains C-terminal Zn-ribbon domain</fullName>
    </submittedName>
</protein>